<keyword evidence="5" id="KW-0560">Oxidoreductase</keyword>
<organism evidence="7 8">
    <name type="scientific">Streptomyces viridosporus (strain ATCC 14672 / DSM 40746 / JCM 4963 / KCTC 9882 / NRRL B-12104 / FH 1290)</name>
    <name type="common">Streptomyces ghanaensis</name>
    <dbReference type="NCBI Taxonomy" id="566461"/>
    <lineage>
        <taxon>Bacteria</taxon>
        <taxon>Bacillati</taxon>
        <taxon>Actinomycetota</taxon>
        <taxon>Actinomycetes</taxon>
        <taxon>Kitasatosporales</taxon>
        <taxon>Streptomycetaceae</taxon>
        <taxon>Streptomyces</taxon>
    </lineage>
</organism>
<evidence type="ECO:0000256" key="2">
    <source>
        <dbReference type="ARBA" id="ARBA00005466"/>
    </source>
</evidence>
<name>D6AAB8_STRV1</name>
<comment type="similarity">
    <text evidence="2">Belongs to the oxygen-dependent FAD-linked oxidoreductase family.</text>
</comment>
<evidence type="ECO:0000256" key="3">
    <source>
        <dbReference type="ARBA" id="ARBA00022630"/>
    </source>
</evidence>
<dbReference type="InterPro" id="IPR006094">
    <property type="entry name" value="Oxid_FAD_bind_N"/>
</dbReference>
<dbReference type="EMBL" id="DS999642">
    <property type="protein sequence ID" value="EFE72453.2"/>
    <property type="molecule type" value="Genomic_DNA"/>
</dbReference>
<dbReference type="PROSITE" id="PS51387">
    <property type="entry name" value="FAD_PCMH"/>
    <property type="match status" value="1"/>
</dbReference>
<dbReference type="PANTHER" id="PTHR42973:SF39">
    <property type="entry name" value="FAD-BINDING PCMH-TYPE DOMAIN-CONTAINING PROTEIN"/>
    <property type="match status" value="1"/>
</dbReference>
<dbReference type="InterPro" id="IPR016166">
    <property type="entry name" value="FAD-bd_PCMH"/>
</dbReference>
<dbReference type="InterPro" id="IPR016167">
    <property type="entry name" value="FAD-bd_PCMH_sub1"/>
</dbReference>
<feature type="domain" description="FAD-binding PCMH-type" evidence="6">
    <location>
        <begin position="30"/>
        <end position="200"/>
    </location>
</feature>
<dbReference type="Pfam" id="PF01565">
    <property type="entry name" value="FAD_binding_4"/>
    <property type="match status" value="1"/>
</dbReference>
<evidence type="ECO:0000313" key="8">
    <source>
        <dbReference type="Proteomes" id="UP000003824"/>
    </source>
</evidence>
<dbReference type="AlphaFoldDB" id="D6AAB8"/>
<evidence type="ECO:0000256" key="4">
    <source>
        <dbReference type="ARBA" id="ARBA00022827"/>
    </source>
</evidence>
<keyword evidence="4" id="KW-0274">FAD</keyword>
<dbReference type="PANTHER" id="PTHR42973">
    <property type="entry name" value="BINDING OXIDOREDUCTASE, PUTATIVE (AFU_ORTHOLOGUE AFUA_1G17690)-RELATED"/>
    <property type="match status" value="1"/>
</dbReference>
<dbReference type="Gene3D" id="3.30.465.10">
    <property type="match status" value="1"/>
</dbReference>
<evidence type="ECO:0000313" key="7">
    <source>
        <dbReference type="EMBL" id="EFE72453.2"/>
    </source>
</evidence>
<dbReference type="GO" id="GO:0016491">
    <property type="term" value="F:oxidoreductase activity"/>
    <property type="evidence" value="ECO:0007669"/>
    <property type="project" value="UniProtKB-KW"/>
</dbReference>
<evidence type="ECO:0000259" key="6">
    <source>
        <dbReference type="PROSITE" id="PS51387"/>
    </source>
</evidence>
<dbReference type="RefSeq" id="WP_004994102.1">
    <property type="nucleotide sequence ID" value="NZ_DS999642.1"/>
</dbReference>
<accession>D6AAB8</accession>
<comment type="cofactor">
    <cofactor evidence="1">
        <name>FAD</name>
        <dbReference type="ChEBI" id="CHEBI:57692"/>
    </cofactor>
</comment>
<evidence type="ECO:0000256" key="1">
    <source>
        <dbReference type="ARBA" id="ARBA00001974"/>
    </source>
</evidence>
<dbReference type="Gene3D" id="3.30.43.10">
    <property type="entry name" value="Uridine Diphospho-n-acetylenolpyruvylglucosamine Reductase, domain 2"/>
    <property type="match status" value="1"/>
</dbReference>
<sequence>MTTTATTGARPALPGEPAYEQACAVFNQAAPARPAAAFTVRSVAQARAAVRYGRDAGLSVRVHTTGHSAGAARPMDGMLLVRTELDGGVRVDPERRTAWIPAGTRWAEVVAAAARYGLAAAHGTSPTVGAVGYLLRGGVSLYGRRTGLAANGVTAADVVTADGEVRRVDADHEPELLWALRGGGGGLGVVTGVELALFPVAGVVTGAAFWAGRHAEDILRQWLAWSAAAPREVSTSLRIMNLPPAPEIPPELRSGTVVCVAGAVLAPRPGDLRTAERQADDLLGPLRAVAAPLEDTWAPGGTEAVARAHMDPPGPVRILGDHLLITDPAGDGSDALLRAAGPGTGSPLVAAELRQLGGALAEPDPAGGVFDHVPAAYAVMTAGLPELHAPQAIRERCAVIRAALAPWNTGRTAPGFVESPDQPQGHLNETEIAAVDRVRLHYDPDGLFRADVMTGTSALV</sequence>
<dbReference type="InterPro" id="IPR050416">
    <property type="entry name" value="FAD-linked_Oxidoreductase"/>
</dbReference>
<dbReference type="Gene3D" id="3.40.462.20">
    <property type="match status" value="1"/>
</dbReference>
<dbReference type="Proteomes" id="UP000003824">
    <property type="component" value="Unassembled WGS sequence"/>
</dbReference>
<dbReference type="eggNOG" id="COG0277">
    <property type="taxonomic scope" value="Bacteria"/>
</dbReference>
<reference evidence="8" key="1">
    <citation type="submission" date="2008-12" db="EMBL/GenBank/DDBJ databases">
        <title>Annotation of Streptomyces ghanaensis ATCC 14672.</title>
        <authorList>
            <consortium name="The Broad Institute Genome Sequencing Platform"/>
            <consortium name="Broad Institute Microbial Sequencing Center"/>
            <person name="Fischbach M."/>
            <person name="Ward D."/>
            <person name="Young S."/>
            <person name="Kodira C.D."/>
            <person name="Zeng Q."/>
            <person name="Koehrsen M."/>
            <person name="Godfrey P."/>
            <person name="Alvarado L."/>
            <person name="Berlin A.M."/>
            <person name="Borenstein D."/>
            <person name="Chen Z."/>
            <person name="Engels R."/>
            <person name="Freedman E."/>
            <person name="Gellesch M."/>
            <person name="Goldberg J."/>
            <person name="Griggs A."/>
            <person name="Gujja S."/>
            <person name="Heiman D.I."/>
            <person name="Hepburn T.A."/>
            <person name="Howarth C."/>
            <person name="Jen D."/>
            <person name="Larson L."/>
            <person name="Lewis B."/>
            <person name="Mehta T."/>
            <person name="Park D."/>
            <person name="Pearson M."/>
            <person name="Roberts A."/>
            <person name="Saif S."/>
            <person name="Shea T.D."/>
            <person name="Shenoy N."/>
            <person name="Sisk P."/>
            <person name="Stolte C."/>
            <person name="Sykes S.N."/>
            <person name="Walk T."/>
            <person name="White J."/>
            <person name="Yandava C."/>
            <person name="Straight P."/>
            <person name="Clardy J."/>
            <person name="Hung D."/>
            <person name="Kolter R."/>
            <person name="Mekalanos J."/>
            <person name="Walker S."/>
            <person name="Walsh C.T."/>
            <person name="Wieland B.L.C."/>
            <person name="Ilzarbe M."/>
            <person name="Galagan J."/>
            <person name="Nusbaum C."/>
            <person name="Birren B."/>
        </authorList>
    </citation>
    <scope>NUCLEOTIDE SEQUENCE [LARGE SCALE GENOMIC DNA]</scope>
    <source>
        <strain evidence="8">ATCC 14672 / DSM 40746 / JCM 4963 / KCTC 9882 / NRRL B-12104 / FH 1290</strain>
    </source>
</reference>
<keyword evidence="3" id="KW-0285">Flavoprotein</keyword>
<dbReference type="GO" id="GO:0071949">
    <property type="term" value="F:FAD binding"/>
    <property type="evidence" value="ECO:0007669"/>
    <property type="project" value="InterPro"/>
</dbReference>
<dbReference type="SUPFAM" id="SSF56176">
    <property type="entry name" value="FAD-binding/transporter-associated domain-like"/>
    <property type="match status" value="1"/>
</dbReference>
<evidence type="ECO:0000256" key="5">
    <source>
        <dbReference type="ARBA" id="ARBA00023002"/>
    </source>
</evidence>
<proteinExistence type="inferred from homology"/>
<protein>
    <submittedName>
        <fullName evidence="7">FAD linked oxidase domain-containing protein</fullName>
    </submittedName>
</protein>
<gene>
    <name evidence="7" type="ORF">SSFG_07688</name>
</gene>
<dbReference type="InterPro" id="IPR016169">
    <property type="entry name" value="FAD-bd_PCMH_sub2"/>
</dbReference>
<dbReference type="InterPro" id="IPR036318">
    <property type="entry name" value="FAD-bd_PCMH-like_sf"/>
</dbReference>